<dbReference type="Proteomes" id="UP000789390">
    <property type="component" value="Unassembled WGS sequence"/>
</dbReference>
<dbReference type="InterPro" id="IPR018468">
    <property type="entry name" value="SFR1/Mei5"/>
</dbReference>
<evidence type="ECO:0000256" key="10">
    <source>
        <dbReference type="ARBA" id="ARBA00033234"/>
    </source>
</evidence>
<evidence type="ECO:0000256" key="8">
    <source>
        <dbReference type="ARBA" id="ARBA00023204"/>
    </source>
</evidence>
<keyword evidence="7" id="KW-0804">Transcription</keyword>
<evidence type="ECO:0000256" key="7">
    <source>
        <dbReference type="ARBA" id="ARBA00023163"/>
    </source>
</evidence>
<dbReference type="AlphaFoldDB" id="A0A8J2RXZ1"/>
<dbReference type="GO" id="GO:0000724">
    <property type="term" value="P:double-strand break repair via homologous recombination"/>
    <property type="evidence" value="ECO:0007669"/>
    <property type="project" value="InterPro"/>
</dbReference>
<evidence type="ECO:0000256" key="6">
    <source>
        <dbReference type="ARBA" id="ARBA00023054"/>
    </source>
</evidence>
<evidence type="ECO:0000256" key="11">
    <source>
        <dbReference type="SAM" id="Coils"/>
    </source>
</evidence>
<evidence type="ECO:0000256" key="2">
    <source>
        <dbReference type="ARBA" id="ARBA00008729"/>
    </source>
</evidence>
<dbReference type="EMBL" id="CAKKLH010000257">
    <property type="protein sequence ID" value="CAH0107230.1"/>
    <property type="molecule type" value="Genomic_DNA"/>
</dbReference>
<reference evidence="12" key="1">
    <citation type="submission" date="2021-11" db="EMBL/GenBank/DDBJ databases">
        <authorList>
            <person name="Schell T."/>
        </authorList>
    </citation>
    <scope>NUCLEOTIDE SEQUENCE</scope>
    <source>
        <strain evidence="12">M5</strain>
    </source>
</reference>
<feature type="coiled-coil region" evidence="11">
    <location>
        <begin position="5"/>
        <end position="65"/>
    </location>
</feature>
<dbReference type="InterPro" id="IPR042429">
    <property type="entry name" value="SFR1"/>
</dbReference>
<keyword evidence="6 11" id="KW-0175">Coiled coil</keyword>
<keyword evidence="5" id="KW-0805">Transcription regulation</keyword>
<comment type="similarity">
    <text evidence="2">Belongs to the SFR1/MEI5 family.</text>
</comment>
<dbReference type="GO" id="GO:0032798">
    <property type="term" value="C:Swi5-Sfr1 complex"/>
    <property type="evidence" value="ECO:0007669"/>
    <property type="project" value="InterPro"/>
</dbReference>
<evidence type="ECO:0000256" key="5">
    <source>
        <dbReference type="ARBA" id="ARBA00023015"/>
    </source>
</evidence>
<accession>A0A8J2RXZ1</accession>
<keyword evidence="9" id="KW-0539">Nucleus</keyword>
<dbReference type="Pfam" id="PF10376">
    <property type="entry name" value="Mei5"/>
    <property type="match status" value="1"/>
</dbReference>
<evidence type="ECO:0000256" key="3">
    <source>
        <dbReference type="ARBA" id="ARBA00014688"/>
    </source>
</evidence>
<dbReference type="Gene3D" id="6.10.140.1020">
    <property type="match status" value="1"/>
</dbReference>
<comment type="caution">
    <text evidence="12">The sequence shown here is derived from an EMBL/GenBank/DDBJ whole genome shotgun (WGS) entry which is preliminary data.</text>
</comment>
<name>A0A8J2RXZ1_9CRUS</name>
<evidence type="ECO:0000256" key="1">
    <source>
        <dbReference type="ARBA" id="ARBA00004123"/>
    </source>
</evidence>
<evidence type="ECO:0000256" key="9">
    <source>
        <dbReference type="ARBA" id="ARBA00023242"/>
    </source>
</evidence>
<organism evidence="12 13">
    <name type="scientific">Daphnia galeata</name>
    <dbReference type="NCBI Taxonomy" id="27404"/>
    <lineage>
        <taxon>Eukaryota</taxon>
        <taxon>Metazoa</taxon>
        <taxon>Ecdysozoa</taxon>
        <taxon>Arthropoda</taxon>
        <taxon>Crustacea</taxon>
        <taxon>Branchiopoda</taxon>
        <taxon>Diplostraca</taxon>
        <taxon>Cladocera</taxon>
        <taxon>Anomopoda</taxon>
        <taxon>Daphniidae</taxon>
        <taxon>Daphnia</taxon>
    </lineage>
</organism>
<keyword evidence="8" id="KW-0234">DNA repair</keyword>
<keyword evidence="13" id="KW-1185">Reference proteome</keyword>
<evidence type="ECO:0000313" key="13">
    <source>
        <dbReference type="Proteomes" id="UP000789390"/>
    </source>
</evidence>
<sequence length="96" mass="11289">MENSMEQIIKRIKEKEEILRKLKMVKLHRAKHNTTELENLIKEWLGVCQQTLQDLEQKLKDQSSDSADIGIPKILEHLNIEPELVGYSIEDEMFTN</sequence>
<comment type="subcellular location">
    <subcellularLocation>
        <location evidence="1">Nucleus</location>
    </subcellularLocation>
</comment>
<gene>
    <name evidence="12" type="ORF">DGAL_LOCUS10521</name>
</gene>
<evidence type="ECO:0000256" key="4">
    <source>
        <dbReference type="ARBA" id="ARBA00022763"/>
    </source>
</evidence>
<evidence type="ECO:0000313" key="12">
    <source>
        <dbReference type="EMBL" id="CAH0107230.1"/>
    </source>
</evidence>
<dbReference type="PANTHER" id="PTHR28643">
    <property type="entry name" value="SWI5-DEPENDENT RECOMBINATION DNA REPAIR PROTEIN 1 HOMOLOG"/>
    <property type="match status" value="1"/>
</dbReference>
<keyword evidence="4" id="KW-0227">DNA damage</keyword>
<protein>
    <recommendedName>
        <fullName evidence="3">Swi5-dependent recombination DNA repair protein 1 homolog</fullName>
    </recommendedName>
    <alternativeName>
        <fullName evidence="10">Meiosis protein 5 homolog</fullName>
    </alternativeName>
</protein>
<dbReference type="PANTHER" id="PTHR28643:SF1">
    <property type="entry name" value="SWI5-DEPENDENT RECOMBINATION DNA REPAIR PROTEIN 1 HOMOLOG"/>
    <property type="match status" value="1"/>
</dbReference>
<dbReference type="OrthoDB" id="10051617at2759"/>
<proteinExistence type="inferred from homology"/>
<dbReference type="GO" id="GO:0003713">
    <property type="term" value="F:transcription coactivator activity"/>
    <property type="evidence" value="ECO:0007669"/>
    <property type="project" value="InterPro"/>
</dbReference>